<comment type="caution">
    <text evidence="2">The sequence shown here is derived from an EMBL/GenBank/DDBJ whole genome shotgun (WGS) entry which is preliminary data.</text>
</comment>
<sequence>MTDRLRLRPLRESDRDHLMEIFSDPIAMKYYERTKSIQEAQDWIAWNHRNYHVYKVGLWAVVSAEDGHFLGQCGIVPQKVNDEILMEIGYSFIRDHWGKGFATEAARACLQHGFHTCEFPKMISLIDPNNKPSIAVAKRIGMERETQIMKWNRRIDIYSKSRIMEER</sequence>
<dbReference type="InterPro" id="IPR016181">
    <property type="entry name" value="Acyl_CoA_acyltransferase"/>
</dbReference>
<evidence type="ECO:0000259" key="1">
    <source>
        <dbReference type="PROSITE" id="PS51186"/>
    </source>
</evidence>
<dbReference type="InterPro" id="IPR000182">
    <property type="entry name" value="GNAT_dom"/>
</dbReference>
<keyword evidence="3" id="KW-1185">Reference proteome</keyword>
<dbReference type="RefSeq" id="WP_236330887.1">
    <property type="nucleotide sequence ID" value="NZ_JAKIJS010000001.1"/>
</dbReference>
<dbReference type="SUPFAM" id="SSF55729">
    <property type="entry name" value="Acyl-CoA N-acyltransferases (Nat)"/>
    <property type="match status" value="1"/>
</dbReference>
<dbReference type="EMBL" id="JAKIJS010000001">
    <property type="protein sequence ID" value="MCF6136347.1"/>
    <property type="molecule type" value="Genomic_DNA"/>
</dbReference>
<accession>A0ABS9GU26</accession>
<dbReference type="Proteomes" id="UP001649381">
    <property type="component" value="Unassembled WGS sequence"/>
</dbReference>
<proteinExistence type="predicted"/>
<evidence type="ECO:0000313" key="2">
    <source>
        <dbReference type="EMBL" id="MCF6136347.1"/>
    </source>
</evidence>
<dbReference type="PANTHER" id="PTHR43792:SF1">
    <property type="entry name" value="N-ACETYLTRANSFERASE DOMAIN-CONTAINING PROTEIN"/>
    <property type="match status" value="1"/>
</dbReference>
<evidence type="ECO:0000313" key="3">
    <source>
        <dbReference type="Proteomes" id="UP001649381"/>
    </source>
</evidence>
<dbReference type="PANTHER" id="PTHR43792">
    <property type="entry name" value="GNAT FAMILY, PUTATIVE (AFU_ORTHOLOGUE AFUA_3G00765)-RELATED-RELATED"/>
    <property type="match status" value="1"/>
</dbReference>
<reference evidence="2 3" key="1">
    <citation type="submission" date="2022-01" db="EMBL/GenBank/DDBJ databases">
        <title>Alkalihalobacillus sp. EGI L200015, a novel bacterium isolated from a salt lake sediment.</title>
        <authorList>
            <person name="Gao L."/>
            <person name="Fang B.-Z."/>
            <person name="Li W.-J."/>
        </authorList>
    </citation>
    <scope>NUCLEOTIDE SEQUENCE [LARGE SCALE GENOMIC DNA]</scope>
    <source>
        <strain evidence="2 3">KCTC 12718</strain>
    </source>
</reference>
<dbReference type="PROSITE" id="PS51186">
    <property type="entry name" value="GNAT"/>
    <property type="match status" value="1"/>
</dbReference>
<dbReference type="Pfam" id="PF13302">
    <property type="entry name" value="Acetyltransf_3"/>
    <property type="match status" value="1"/>
</dbReference>
<protein>
    <submittedName>
        <fullName evidence="2">GNAT family N-acetyltransferase</fullName>
    </submittedName>
</protein>
<organism evidence="2 3">
    <name type="scientific">Pseudalkalibacillus berkeleyi</name>
    <dbReference type="NCBI Taxonomy" id="1069813"/>
    <lineage>
        <taxon>Bacteria</taxon>
        <taxon>Bacillati</taxon>
        <taxon>Bacillota</taxon>
        <taxon>Bacilli</taxon>
        <taxon>Bacillales</taxon>
        <taxon>Fictibacillaceae</taxon>
        <taxon>Pseudalkalibacillus</taxon>
    </lineage>
</organism>
<dbReference type="InterPro" id="IPR051531">
    <property type="entry name" value="N-acetyltransferase"/>
</dbReference>
<gene>
    <name evidence="2" type="ORF">L2716_01310</name>
</gene>
<name>A0ABS9GU26_9BACL</name>
<dbReference type="Gene3D" id="3.40.630.30">
    <property type="match status" value="1"/>
</dbReference>
<feature type="domain" description="N-acetyltransferase" evidence="1">
    <location>
        <begin position="5"/>
        <end position="167"/>
    </location>
</feature>